<gene>
    <name evidence="1" type="ORF">BN9_127960</name>
</gene>
<accession>A0A024GVY2</accession>
<protein>
    <submittedName>
        <fullName evidence="1">Uncharacterized protein</fullName>
    </submittedName>
</protein>
<sequence length="208" mass="23797">MSGKSMLPCACDMLRCWQIENTIIQLGRKAWSNNVKRYKDTTSRAERRYTTINQWLLTSKDCFSAVSVKRPLPSRRFGSYLVLRSLKRLDLFALAANQPWAVNRMMDCSDPENISFSHINVKHFPASSVNKHRSLMLRVCVSVSTPLQSTAKFLAVALSGICVLHARFSHSGFIHFDSHWYLHNKAPLQPVIRILTCIPRASARTRLY</sequence>
<keyword evidence="2" id="KW-1185">Reference proteome</keyword>
<name>A0A024GVY2_9STRA</name>
<dbReference type="InParanoid" id="A0A024GVY2"/>
<proteinExistence type="predicted"/>
<reference evidence="1 2" key="1">
    <citation type="submission" date="2012-05" db="EMBL/GenBank/DDBJ databases">
        <title>Recombination and specialization in a pathogen metapopulation.</title>
        <authorList>
            <person name="Gardiner A."/>
            <person name="Kemen E."/>
            <person name="Schultz-Larsen T."/>
            <person name="MacLean D."/>
            <person name="Van Oosterhout C."/>
            <person name="Jones J.D.G."/>
        </authorList>
    </citation>
    <scope>NUCLEOTIDE SEQUENCE [LARGE SCALE GENOMIC DNA]</scope>
    <source>
        <strain evidence="1 2">Ac Nc2</strain>
    </source>
</reference>
<dbReference type="Proteomes" id="UP000053237">
    <property type="component" value="Unassembled WGS sequence"/>
</dbReference>
<dbReference type="AlphaFoldDB" id="A0A024GVY2"/>
<organism evidence="1 2">
    <name type="scientific">Albugo candida</name>
    <dbReference type="NCBI Taxonomy" id="65357"/>
    <lineage>
        <taxon>Eukaryota</taxon>
        <taxon>Sar</taxon>
        <taxon>Stramenopiles</taxon>
        <taxon>Oomycota</taxon>
        <taxon>Peronosporomycetes</taxon>
        <taxon>Albuginales</taxon>
        <taxon>Albuginaceae</taxon>
        <taxon>Albugo</taxon>
    </lineage>
</organism>
<dbReference type="EMBL" id="CAIX01000969">
    <property type="protein sequence ID" value="CCI50682.1"/>
    <property type="molecule type" value="Genomic_DNA"/>
</dbReference>
<evidence type="ECO:0000313" key="2">
    <source>
        <dbReference type="Proteomes" id="UP000053237"/>
    </source>
</evidence>
<comment type="caution">
    <text evidence="1">The sequence shown here is derived from an EMBL/GenBank/DDBJ whole genome shotgun (WGS) entry which is preliminary data.</text>
</comment>
<evidence type="ECO:0000313" key="1">
    <source>
        <dbReference type="EMBL" id="CCI50682.1"/>
    </source>
</evidence>